<feature type="domain" description="Calcineurin-like phosphoesterase" evidence="1">
    <location>
        <begin position="2"/>
        <end position="211"/>
    </location>
</feature>
<name>A0A3N0HZV4_9FIRM</name>
<dbReference type="Pfam" id="PF00149">
    <property type="entry name" value="Metallophos"/>
    <property type="match status" value="1"/>
</dbReference>
<dbReference type="RefSeq" id="WP_128520199.1">
    <property type="nucleotide sequence ID" value="NZ_JALFCT010000011.1"/>
</dbReference>
<dbReference type="EMBL" id="RJQC01000002">
    <property type="protein sequence ID" value="RNM30274.1"/>
    <property type="molecule type" value="Genomic_DNA"/>
</dbReference>
<proteinExistence type="predicted"/>
<dbReference type="Proteomes" id="UP000276568">
    <property type="component" value="Unassembled WGS sequence"/>
</dbReference>
<reference evidence="2 3" key="1">
    <citation type="submission" date="2018-11" db="EMBL/GenBank/DDBJ databases">
        <title>Clostridium sp. nov., a member of the family Erysipelotrichaceae isolated from pig faeces.</title>
        <authorList>
            <person name="Chang Y.-H."/>
        </authorList>
    </citation>
    <scope>NUCLEOTIDE SEQUENCE [LARGE SCALE GENOMIC DNA]</scope>
    <source>
        <strain evidence="2 3">YH-panp20</strain>
    </source>
</reference>
<dbReference type="AlphaFoldDB" id="A0A3N0HZV4"/>
<evidence type="ECO:0000313" key="2">
    <source>
        <dbReference type="EMBL" id="RNM30274.1"/>
    </source>
</evidence>
<dbReference type="SUPFAM" id="SSF56300">
    <property type="entry name" value="Metallo-dependent phosphatases"/>
    <property type="match status" value="1"/>
</dbReference>
<evidence type="ECO:0000313" key="3">
    <source>
        <dbReference type="Proteomes" id="UP000276568"/>
    </source>
</evidence>
<accession>A0A3N0HZV4</accession>
<protein>
    <recommendedName>
        <fullName evidence="1">Calcineurin-like phosphoesterase domain-containing protein</fullName>
    </recommendedName>
</protein>
<dbReference type="Gene3D" id="3.60.21.10">
    <property type="match status" value="1"/>
</dbReference>
<keyword evidence="3" id="KW-1185">Reference proteome</keyword>
<comment type="caution">
    <text evidence="2">The sequence shown here is derived from an EMBL/GenBank/DDBJ whole genome shotgun (WGS) entry which is preliminary data.</text>
</comment>
<dbReference type="InterPro" id="IPR004843">
    <property type="entry name" value="Calcineurin-like_PHP"/>
</dbReference>
<dbReference type="GO" id="GO:0016787">
    <property type="term" value="F:hydrolase activity"/>
    <property type="evidence" value="ECO:0007669"/>
    <property type="project" value="InterPro"/>
</dbReference>
<dbReference type="OrthoDB" id="9787800at2"/>
<dbReference type="InterPro" id="IPR029052">
    <property type="entry name" value="Metallo-depent_PP-like"/>
</dbReference>
<sequence>MIYVTGDIHAWIDIRKLKRCPAKSNDTLIICGDFGLIWDALPSREEKYWLEWLHKKPWTTLFVDGNHENFNRLETYPKEEKYHGIVQTIYPDIYHLLRGEIYTIEDKTIFTFGDAFSHDRDYRIEGRSWWQQELPTQAECQHGLDMLEKYNNTVDIIITHDAPKSIALRHGFNREAMDNGYASNRVNILTYLEQIYGRVTYKQWYCGHYHIDEDDSPSFHFLYQDIIPILC</sequence>
<evidence type="ECO:0000259" key="1">
    <source>
        <dbReference type="Pfam" id="PF00149"/>
    </source>
</evidence>
<organism evidence="2 3">
    <name type="scientific">Absicoccus porci</name>
    <dbReference type="NCBI Taxonomy" id="2486576"/>
    <lineage>
        <taxon>Bacteria</taxon>
        <taxon>Bacillati</taxon>
        <taxon>Bacillota</taxon>
        <taxon>Erysipelotrichia</taxon>
        <taxon>Erysipelotrichales</taxon>
        <taxon>Erysipelotrichaceae</taxon>
        <taxon>Absicoccus</taxon>
    </lineage>
</organism>
<gene>
    <name evidence="2" type="ORF">EDX97_05610</name>
</gene>